<keyword evidence="2" id="KW-1185">Reference proteome</keyword>
<evidence type="ECO:0000313" key="1">
    <source>
        <dbReference type="EMBL" id="OZM57342.1"/>
    </source>
</evidence>
<evidence type="ECO:0000313" key="2">
    <source>
        <dbReference type="Proteomes" id="UP000217083"/>
    </source>
</evidence>
<dbReference type="RefSeq" id="WP_094923939.1">
    <property type="nucleotide sequence ID" value="NZ_NPIA01000003.1"/>
</dbReference>
<comment type="caution">
    <text evidence="1">The sequence shown here is derived from an EMBL/GenBank/DDBJ whole genome shotgun (WGS) entry which is preliminary data.</text>
</comment>
<dbReference type="PROSITE" id="PS51257">
    <property type="entry name" value="PROKAR_LIPOPROTEIN"/>
    <property type="match status" value="1"/>
</dbReference>
<name>A0A263BUX6_9BACI</name>
<evidence type="ECO:0008006" key="3">
    <source>
        <dbReference type="Google" id="ProtNLM"/>
    </source>
</evidence>
<organism evidence="1 2">
    <name type="scientific">Lottiidibacillus patelloidae</name>
    <dbReference type="NCBI Taxonomy" id="2670334"/>
    <lineage>
        <taxon>Bacteria</taxon>
        <taxon>Bacillati</taxon>
        <taxon>Bacillota</taxon>
        <taxon>Bacilli</taxon>
        <taxon>Bacillales</taxon>
        <taxon>Bacillaceae</taxon>
        <taxon>Lottiidibacillus</taxon>
    </lineage>
</organism>
<dbReference type="Proteomes" id="UP000217083">
    <property type="component" value="Unassembled WGS sequence"/>
</dbReference>
<dbReference type="Pfam" id="PF09580">
    <property type="entry name" value="Spore_YhcN_YlaJ"/>
    <property type="match status" value="1"/>
</dbReference>
<reference evidence="2" key="1">
    <citation type="submission" date="2017-08" db="EMBL/GenBank/DDBJ databases">
        <authorList>
            <person name="Huang Z."/>
        </authorList>
    </citation>
    <scope>NUCLEOTIDE SEQUENCE [LARGE SCALE GENOMIC DNA]</scope>
    <source>
        <strain evidence="2">SA5d-4</strain>
    </source>
</reference>
<dbReference type="InterPro" id="IPR019076">
    <property type="entry name" value="Spore_lipoprot_YhcN/YlaJ-like"/>
</dbReference>
<proteinExistence type="predicted"/>
<dbReference type="EMBL" id="NPIA01000003">
    <property type="protein sequence ID" value="OZM57342.1"/>
    <property type="molecule type" value="Genomic_DNA"/>
</dbReference>
<protein>
    <recommendedName>
        <fullName evidence="3">Sporulation protein</fullName>
    </recommendedName>
</protein>
<accession>A0A263BUX6</accession>
<gene>
    <name evidence="1" type="ORF">CIB95_07730</name>
</gene>
<dbReference type="AlphaFoldDB" id="A0A263BUX6"/>
<sequence length="145" mass="16574">MHKFIIIIFSAISLIGCNSKENELNENNKLQAKQVGYSNVADASEVTKKINALVLKNKGVYDAISVKSNNRILVALKIKQMAKLQKKKIEKEINQNLTTTFAPYAIHVTTDKKIFWEIEKLNKKKDKTNLDEDFNHLIKLSKDKT</sequence>
<reference evidence="1 2" key="2">
    <citation type="submission" date="2017-09" db="EMBL/GenBank/DDBJ databases">
        <title>Bacillus patelloidae sp. nov., isolated from the intestinal tract of a marine limpet.</title>
        <authorList>
            <person name="Liu R."/>
            <person name="Dong C."/>
            <person name="Shao Z."/>
        </authorList>
    </citation>
    <scope>NUCLEOTIDE SEQUENCE [LARGE SCALE GENOMIC DNA]</scope>
    <source>
        <strain evidence="1 2">SA5d-4</strain>
    </source>
</reference>